<dbReference type="InterPro" id="IPR001647">
    <property type="entry name" value="HTH_TetR"/>
</dbReference>
<evidence type="ECO:0000256" key="4">
    <source>
        <dbReference type="PROSITE-ProRule" id="PRU00335"/>
    </source>
</evidence>
<sequence>MDESRQKKILIAAERLVIHYGVSKTTISDIAREAHIGVGTVYLEFKSKDEILAELARRKHAYVLERMRGAAAQHAEFSGKFMAMMNARVDAFIRIAEPGAHATELVHCACDAVHREFEAFKDAQKKILADLLVEHLDHPNTQALVTSIFRAYATFTPPTLYSQRFSDLAKELEAMHHLVLHGLCSSDSESGE</sequence>
<dbReference type="InterPro" id="IPR009057">
    <property type="entry name" value="Homeodomain-like_sf"/>
</dbReference>
<dbReference type="GO" id="GO:0003700">
    <property type="term" value="F:DNA-binding transcription factor activity"/>
    <property type="evidence" value="ECO:0007669"/>
    <property type="project" value="TreeGrafter"/>
</dbReference>
<evidence type="ECO:0000256" key="3">
    <source>
        <dbReference type="ARBA" id="ARBA00023163"/>
    </source>
</evidence>
<dbReference type="EMBL" id="CP042467">
    <property type="protein sequence ID" value="QED29581.1"/>
    <property type="molecule type" value="Genomic_DNA"/>
</dbReference>
<reference evidence="6 7" key="1">
    <citation type="submission" date="2019-08" db="EMBL/GenBank/DDBJ databases">
        <authorList>
            <person name="Liang Q."/>
        </authorList>
    </citation>
    <scope>NUCLEOTIDE SEQUENCE [LARGE SCALE GENOMIC DNA]</scope>
    <source>
        <strain evidence="6 7">V1718</strain>
    </source>
</reference>
<dbReference type="PANTHER" id="PTHR30055">
    <property type="entry name" value="HTH-TYPE TRANSCRIPTIONAL REGULATOR RUTR"/>
    <property type="match status" value="1"/>
</dbReference>
<dbReference type="Pfam" id="PF00440">
    <property type="entry name" value="TetR_N"/>
    <property type="match status" value="1"/>
</dbReference>
<dbReference type="AlphaFoldDB" id="A0A5B8XWM0"/>
<dbReference type="KEGG" id="bbae:FRD01_20545"/>
<accession>A0A5B8XWM0</accession>
<gene>
    <name evidence="6" type="ORF">FRD01_20545</name>
</gene>
<name>A0A5B8XWM0_9DELT</name>
<organism evidence="6 7">
    <name type="scientific">Microvenator marinus</name>
    <dbReference type="NCBI Taxonomy" id="2600177"/>
    <lineage>
        <taxon>Bacteria</taxon>
        <taxon>Deltaproteobacteria</taxon>
        <taxon>Bradymonadales</taxon>
        <taxon>Microvenatoraceae</taxon>
        <taxon>Microvenator</taxon>
    </lineage>
</organism>
<dbReference type="InterPro" id="IPR050109">
    <property type="entry name" value="HTH-type_TetR-like_transc_reg"/>
</dbReference>
<keyword evidence="7" id="KW-1185">Reference proteome</keyword>
<dbReference type="PRINTS" id="PR00455">
    <property type="entry name" value="HTHTETR"/>
</dbReference>
<proteinExistence type="predicted"/>
<keyword evidence="1" id="KW-0805">Transcription regulation</keyword>
<feature type="DNA-binding region" description="H-T-H motif" evidence="4">
    <location>
        <begin position="26"/>
        <end position="45"/>
    </location>
</feature>
<evidence type="ECO:0000313" key="7">
    <source>
        <dbReference type="Proteomes" id="UP000321595"/>
    </source>
</evidence>
<keyword evidence="2 4" id="KW-0238">DNA-binding</keyword>
<protein>
    <submittedName>
        <fullName evidence="6">TetR/AcrR family transcriptional regulator</fullName>
    </submittedName>
</protein>
<feature type="domain" description="HTH tetR-type" evidence="5">
    <location>
        <begin position="3"/>
        <end position="63"/>
    </location>
</feature>
<dbReference type="RefSeq" id="WP_146962814.1">
    <property type="nucleotide sequence ID" value="NZ_CP042467.1"/>
</dbReference>
<dbReference type="GO" id="GO:0000976">
    <property type="term" value="F:transcription cis-regulatory region binding"/>
    <property type="evidence" value="ECO:0007669"/>
    <property type="project" value="TreeGrafter"/>
</dbReference>
<evidence type="ECO:0000256" key="2">
    <source>
        <dbReference type="ARBA" id="ARBA00023125"/>
    </source>
</evidence>
<dbReference type="SUPFAM" id="SSF46689">
    <property type="entry name" value="Homeodomain-like"/>
    <property type="match status" value="1"/>
</dbReference>
<dbReference type="PROSITE" id="PS50977">
    <property type="entry name" value="HTH_TETR_2"/>
    <property type="match status" value="1"/>
</dbReference>
<dbReference type="OrthoDB" id="9793734at2"/>
<keyword evidence="3" id="KW-0804">Transcription</keyword>
<dbReference type="Proteomes" id="UP000321595">
    <property type="component" value="Chromosome"/>
</dbReference>
<evidence type="ECO:0000259" key="5">
    <source>
        <dbReference type="PROSITE" id="PS50977"/>
    </source>
</evidence>
<evidence type="ECO:0000313" key="6">
    <source>
        <dbReference type="EMBL" id="QED29581.1"/>
    </source>
</evidence>
<dbReference type="PANTHER" id="PTHR30055:SF234">
    <property type="entry name" value="HTH-TYPE TRANSCRIPTIONAL REGULATOR BETI"/>
    <property type="match status" value="1"/>
</dbReference>
<evidence type="ECO:0000256" key="1">
    <source>
        <dbReference type="ARBA" id="ARBA00023015"/>
    </source>
</evidence>
<dbReference type="Gene3D" id="1.10.357.10">
    <property type="entry name" value="Tetracycline Repressor, domain 2"/>
    <property type="match status" value="1"/>
</dbReference>